<organism evidence="2 3">
    <name type="scientific">Phormidesmis priestleyi ULC007</name>
    <dbReference type="NCBI Taxonomy" id="1920490"/>
    <lineage>
        <taxon>Bacteria</taxon>
        <taxon>Bacillati</taxon>
        <taxon>Cyanobacteriota</taxon>
        <taxon>Cyanophyceae</taxon>
        <taxon>Leptolyngbyales</taxon>
        <taxon>Leptolyngbyaceae</taxon>
        <taxon>Phormidesmis</taxon>
    </lineage>
</organism>
<keyword evidence="1" id="KW-1133">Transmembrane helix</keyword>
<name>A0A2T1DD18_9CYAN</name>
<gene>
    <name evidence="2" type="ORF">C7B65_15650</name>
</gene>
<evidence type="ECO:0000256" key="1">
    <source>
        <dbReference type="SAM" id="Phobius"/>
    </source>
</evidence>
<dbReference type="STRING" id="1920490.GCA_001895925_02952"/>
<keyword evidence="1" id="KW-0472">Membrane</keyword>
<dbReference type="Proteomes" id="UP000238634">
    <property type="component" value="Unassembled WGS sequence"/>
</dbReference>
<comment type="caution">
    <text evidence="2">The sequence shown here is derived from an EMBL/GenBank/DDBJ whole genome shotgun (WGS) entry which is preliminary data.</text>
</comment>
<evidence type="ECO:0000313" key="2">
    <source>
        <dbReference type="EMBL" id="PSB18331.1"/>
    </source>
</evidence>
<reference evidence="2 3" key="1">
    <citation type="submission" date="2018-02" db="EMBL/GenBank/DDBJ databases">
        <authorList>
            <person name="Cohen D.B."/>
            <person name="Kent A.D."/>
        </authorList>
    </citation>
    <scope>NUCLEOTIDE SEQUENCE [LARGE SCALE GENOMIC DNA]</scope>
    <source>
        <strain evidence="2 3">ULC007</strain>
    </source>
</reference>
<keyword evidence="1" id="KW-0812">Transmembrane</keyword>
<protein>
    <submittedName>
        <fullName evidence="2">Uncharacterized protein</fullName>
    </submittedName>
</protein>
<sequence length="197" mass="22860">MSTDSNQKIDYLYKEYTRLSEKCDELIKSTFDDFKLFGAAGAVIVIWKPISDLIAPINSKLDSSSILFLGFLSILAVIDIIGYLFLIKQAYGWYFVYNLQAYEIEIKKFLGEAEDSQLFNFNMGKSEQRFITGVYKTSFRSLLIVFFIVGTLLPFIALCYSKMLYAVIYLLLSLISSITYYQLFRRMMKQFSDKSYL</sequence>
<dbReference type="OrthoDB" id="572431at2"/>
<evidence type="ECO:0000313" key="3">
    <source>
        <dbReference type="Proteomes" id="UP000238634"/>
    </source>
</evidence>
<dbReference type="AlphaFoldDB" id="A0A2T1DD18"/>
<proteinExistence type="predicted"/>
<dbReference type="RefSeq" id="WP_073069645.1">
    <property type="nucleotide sequence ID" value="NZ_MPPI01000003.1"/>
</dbReference>
<reference evidence="2 3" key="2">
    <citation type="submission" date="2018-03" db="EMBL/GenBank/DDBJ databases">
        <title>The ancient ancestry and fast evolution of plastids.</title>
        <authorList>
            <person name="Moore K.R."/>
            <person name="Magnabosco C."/>
            <person name="Momper L."/>
            <person name="Gold D.A."/>
            <person name="Bosak T."/>
            <person name="Fournier G.P."/>
        </authorList>
    </citation>
    <scope>NUCLEOTIDE SEQUENCE [LARGE SCALE GENOMIC DNA]</scope>
    <source>
        <strain evidence="2 3">ULC007</strain>
    </source>
</reference>
<feature type="transmembrane region" description="Helical" evidence="1">
    <location>
        <begin position="66"/>
        <end position="86"/>
    </location>
</feature>
<accession>A0A2T1DD18</accession>
<feature type="transmembrane region" description="Helical" evidence="1">
    <location>
        <begin position="139"/>
        <end position="157"/>
    </location>
</feature>
<keyword evidence="3" id="KW-1185">Reference proteome</keyword>
<dbReference type="EMBL" id="PVWG01000018">
    <property type="protein sequence ID" value="PSB18331.1"/>
    <property type="molecule type" value="Genomic_DNA"/>
</dbReference>
<feature type="transmembrane region" description="Helical" evidence="1">
    <location>
        <begin position="163"/>
        <end position="184"/>
    </location>
</feature>